<name>A0A5C8ZPI7_9GAMM</name>
<dbReference type="InterPro" id="IPR036465">
    <property type="entry name" value="vWFA_dom_sf"/>
</dbReference>
<protein>
    <submittedName>
        <fullName evidence="5">Pilus assembly protein PilY</fullName>
    </submittedName>
</protein>
<comment type="caution">
    <text evidence="5">The sequence shown here is derived from an EMBL/GenBank/DDBJ whole genome shotgun (WGS) entry which is preliminary data.</text>
</comment>
<gene>
    <name evidence="5" type="ORF">FVW59_15510</name>
</gene>
<keyword evidence="2" id="KW-0106">Calcium</keyword>
<evidence type="ECO:0000256" key="3">
    <source>
        <dbReference type="SAM" id="MobiDB-lite"/>
    </source>
</evidence>
<evidence type="ECO:0000256" key="1">
    <source>
        <dbReference type="ARBA" id="ARBA00022723"/>
    </source>
</evidence>
<accession>A0A5C8ZPI7</accession>
<feature type="compositionally biased region" description="Polar residues" evidence="3">
    <location>
        <begin position="146"/>
        <end position="161"/>
    </location>
</feature>
<reference evidence="5 6" key="1">
    <citation type="submission" date="2019-08" db="EMBL/GenBank/DDBJ databases">
        <title>Parahaliea maris sp. nov., isolated from the surface seawater.</title>
        <authorList>
            <person name="Liu Y."/>
        </authorList>
    </citation>
    <scope>NUCLEOTIDE SEQUENCE [LARGE SCALE GENOMIC DNA]</scope>
    <source>
        <strain evidence="5 6">S2-26</strain>
    </source>
</reference>
<dbReference type="AlphaFoldDB" id="A0A5C8ZPI7"/>
<evidence type="ECO:0000256" key="2">
    <source>
        <dbReference type="ARBA" id="ARBA00022837"/>
    </source>
</evidence>
<feature type="region of interest" description="Disordered" evidence="3">
    <location>
        <begin position="142"/>
        <end position="161"/>
    </location>
</feature>
<dbReference type="OrthoDB" id="7156875at2"/>
<keyword evidence="1" id="KW-0479">Metal-binding</keyword>
<dbReference type="Gene3D" id="3.40.50.410">
    <property type="entry name" value="von Willebrand factor, type A domain"/>
    <property type="match status" value="1"/>
</dbReference>
<evidence type="ECO:0000313" key="6">
    <source>
        <dbReference type="Proteomes" id="UP000321933"/>
    </source>
</evidence>
<feature type="domain" description="PilY1 beta-propeller" evidence="4">
    <location>
        <begin position="541"/>
        <end position="688"/>
    </location>
</feature>
<sequence length="1046" mass="110228">MNETLYAICLALMVAWTSYGWAEDIDLFLGNPAEESDNLPNVLILLDNTANWNTAFNNEKAALVTTFNGLPLDKFNVGLMTFGDPAVGQIRAAIRPMNATNRPLYSALVGSLDQSGDRANARTLARNISEAYRYLKGMESVDGSKVKSSNNSNRDYAGNTSGTAAHDAVHALAGNALSGSNATRYNSPLADGSCADTFIIYIGNNVSSGNVTKDNNSRNSAAGSELSAAGGDTTQIQLQYSAHQDNYADEWARFLRTNLGVTIYTVDVDPTPRPGGHNNGMGNSDLLESMARQSAGKYFRVDSSANNGEEIVIALNEIFSEIQATNSVFASVALPASTTTQSTFLNQVFIGMFRPDAGAKPRWYGNLKQYRLGLVGSGANEALKLLDARGDGEEAINSQTGFITECARSYWTPLTADGYWASPLVPRGECQTGVPQSNSPDGPVVEKGGQAYMMRLDSSVRTIYSCDAAQGVNCANAAGALAVHGTADADNGDALTNWSVGQDVDNEDQRATTMRASLHGDVIHSRPVALNYGTDASPNVVVFYGANDGILRAINGNRSTASGAIPAGAEHWAFKPMEFGNGEFGRLRSNDPVIKFPATSTPAGPQGTLKDYGMDGSVVAFDGTFGGENKKFLYATLRRGGRSVYAFDVTSIGSPSLLWRVGCEENLETSNACTHSDWENIGQTWSPPSLTYISGYDDGEADPSLVPVILMGGGYDTCDDYDNNGNPNPQNSSCTNADKGNSIYVMDGASGAVLREFSTDYAVPGAVTVVPVAEGDNRIKFAYAADTGGNVYRISGPLVDGAPSEVGSAAPADWLITKIAALGCDSTSPCPARRKFLFGPDVVQLEGGDGKLFILIGSGDREKPVLNYGAAAAVSNYAFALVDNPTEAGWLTDNGTCSANLICLDRLTSVTVASGLPSGETLSNFGWRMALDPTEQVVSSALTLAGSVAFSTHIPKPPDAGSCEADLGIATTYNVDLQTGEGEKINIVGGGLVPSPVAGRVILDDGTIVPFCIGCGGEESAIGSKQINVGANWVQPKGRVYWKIQP</sequence>
<proteinExistence type="predicted"/>
<evidence type="ECO:0000313" key="5">
    <source>
        <dbReference type="EMBL" id="TXS90155.1"/>
    </source>
</evidence>
<dbReference type="InterPro" id="IPR008707">
    <property type="entry name" value="B-propeller_PilY1"/>
</dbReference>
<dbReference type="Pfam" id="PF05567">
    <property type="entry name" value="T4P_PilY1"/>
    <property type="match status" value="1"/>
</dbReference>
<evidence type="ECO:0000259" key="4">
    <source>
        <dbReference type="Pfam" id="PF05567"/>
    </source>
</evidence>
<keyword evidence="6" id="KW-1185">Reference proteome</keyword>
<dbReference type="GO" id="GO:0046872">
    <property type="term" value="F:metal ion binding"/>
    <property type="evidence" value="ECO:0007669"/>
    <property type="project" value="UniProtKB-KW"/>
</dbReference>
<organism evidence="5 6">
    <name type="scientific">Parahaliea aestuarii</name>
    <dbReference type="NCBI Taxonomy" id="1852021"/>
    <lineage>
        <taxon>Bacteria</taxon>
        <taxon>Pseudomonadati</taxon>
        <taxon>Pseudomonadota</taxon>
        <taxon>Gammaproteobacteria</taxon>
        <taxon>Cellvibrionales</taxon>
        <taxon>Halieaceae</taxon>
        <taxon>Parahaliea</taxon>
    </lineage>
</organism>
<dbReference type="Proteomes" id="UP000321933">
    <property type="component" value="Unassembled WGS sequence"/>
</dbReference>
<dbReference type="EMBL" id="VRYZ01000007">
    <property type="protein sequence ID" value="TXS90155.1"/>
    <property type="molecule type" value="Genomic_DNA"/>
</dbReference>